<name>A0ABQ1WP81_9BACT</name>
<feature type="domain" description="TPM" evidence="4">
    <location>
        <begin position="38"/>
        <end position="160"/>
    </location>
</feature>
<evidence type="ECO:0000259" key="4">
    <source>
        <dbReference type="Pfam" id="PF04536"/>
    </source>
</evidence>
<keyword evidence="6" id="KW-1185">Reference proteome</keyword>
<keyword evidence="2" id="KW-0812">Transmembrane</keyword>
<evidence type="ECO:0000256" key="3">
    <source>
        <dbReference type="SAM" id="SignalP"/>
    </source>
</evidence>
<organism evidence="5 6">
    <name type="scientific">Hymenobacter glacieicola</name>
    <dbReference type="NCBI Taxonomy" id="1562124"/>
    <lineage>
        <taxon>Bacteria</taxon>
        <taxon>Pseudomonadati</taxon>
        <taxon>Bacteroidota</taxon>
        <taxon>Cytophagia</taxon>
        <taxon>Cytophagales</taxon>
        <taxon>Hymenobacteraceae</taxon>
        <taxon>Hymenobacter</taxon>
    </lineage>
</organism>
<dbReference type="PANTHER" id="PTHR30373">
    <property type="entry name" value="UPF0603 PROTEIN YGCG"/>
    <property type="match status" value="1"/>
</dbReference>
<feature type="signal peptide" evidence="3">
    <location>
        <begin position="1"/>
        <end position="19"/>
    </location>
</feature>
<dbReference type="Gene3D" id="3.10.310.50">
    <property type="match status" value="1"/>
</dbReference>
<feature type="compositionally biased region" description="Low complexity" evidence="1">
    <location>
        <begin position="364"/>
        <end position="378"/>
    </location>
</feature>
<dbReference type="RefSeq" id="WP_188557096.1">
    <property type="nucleotide sequence ID" value="NZ_BMGS01000003.1"/>
</dbReference>
<feature type="compositionally biased region" description="Low complexity" evidence="1">
    <location>
        <begin position="396"/>
        <end position="412"/>
    </location>
</feature>
<feature type="region of interest" description="Disordered" evidence="1">
    <location>
        <begin position="251"/>
        <end position="306"/>
    </location>
</feature>
<keyword evidence="3" id="KW-0732">Signal</keyword>
<proteinExistence type="predicted"/>
<dbReference type="PANTHER" id="PTHR30373:SF2">
    <property type="entry name" value="UPF0603 PROTEIN YGCG"/>
    <property type="match status" value="1"/>
</dbReference>
<dbReference type="Pfam" id="PF04536">
    <property type="entry name" value="TPM_phosphatase"/>
    <property type="match status" value="1"/>
</dbReference>
<dbReference type="EMBL" id="BMGS01000003">
    <property type="protein sequence ID" value="GGG38846.1"/>
    <property type="molecule type" value="Genomic_DNA"/>
</dbReference>
<feature type="chain" id="PRO_5046223609" description="TPM domain-containing protein" evidence="3">
    <location>
        <begin position="20"/>
        <end position="433"/>
    </location>
</feature>
<accession>A0ABQ1WP81</accession>
<feature type="transmembrane region" description="Helical" evidence="2">
    <location>
        <begin position="222"/>
        <end position="242"/>
    </location>
</feature>
<feature type="compositionally biased region" description="Low complexity" evidence="1">
    <location>
        <begin position="167"/>
        <end position="199"/>
    </location>
</feature>
<evidence type="ECO:0000256" key="2">
    <source>
        <dbReference type="SAM" id="Phobius"/>
    </source>
</evidence>
<gene>
    <name evidence="5" type="ORF">GCM10011378_13940</name>
</gene>
<reference evidence="6" key="1">
    <citation type="journal article" date="2019" name="Int. J. Syst. Evol. Microbiol.">
        <title>The Global Catalogue of Microorganisms (GCM) 10K type strain sequencing project: providing services to taxonomists for standard genome sequencing and annotation.</title>
        <authorList>
            <consortium name="The Broad Institute Genomics Platform"/>
            <consortium name="The Broad Institute Genome Sequencing Center for Infectious Disease"/>
            <person name="Wu L."/>
            <person name="Ma J."/>
        </authorList>
    </citation>
    <scope>NUCLEOTIDE SEQUENCE [LARGE SCALE GENOMIC DNA]</scope>
    <source>
        <strain evidence="6">CGMCC 1.12990</strain>
    </source>
</reference>
<evidence type="ECO:0000313" key="6">
    <source>
        <dbReference type="Proteomes" id="UP000601361"/>
    </source>
</evidence>
<sequence length="433" mass="43761">MHRILLFLWLGLVAGLSQAAVGAPAEDLPARPAPFRFVNDQAQLLPAANAKTLENGLRRYADENGTQIVVVTVPSLGGREVADYARELGTAWGIGQRDKDNGVVVLIGAQERTVTIQAGSGLRQQITPALTSQIINEKMTPSFKQGNYFAGLRAGLNAVMLAANPGSAPASTQPAATSPAPNSTAEIGAGSGAGLASELPTQAAVPEPVAPTLPATESASSGFGWGALALGALVIGGGIWLISKLFRRRTPAAPAPGATPDFLPNQPAQPNQPYDPNRGYGQRPVNQPGNAPDFLPNRNSGFGGGSGGSGMGGMLMTGAAAAAGAYLGNRMAQGHDTPDSSAFHPDGSRAFDPDAAGAAGGAAAGAASAGGFPALGGADATPEAEPDYFSEDYTANDSPDYFSSDDSSSYDDTSSDDTGGGGFDSDDNTSGSW</sequence>
<comment type="caution">
    <text evidence="5">The sequence shown here is derived from an EMBL/GenBank/DDBJ whole genome shotgun (WGS) entry which is preliminary data.</text>
</comment>
<keyword evidence="2" id="KW-1133">Transmembrane helix</keyword>
<feature type="region of interest" description="Disordered" evidence="1">
    <location>
        <begin position="165"/>
        <end position="201"/>
    </location>
</feature>
<evidence type="ECO:0000313" key="5">
    <source>
        <dbReference type="EMBL" id="GGG38846.1"/>
    </source>
</evidence>
<evidence type="ECO:0000256" key="1">
    <source>
        <dbReference type="SAM" id="MobiDB-lite"/>
    </source>
</evidence>
<feature type="region of interest" description="Disordered" evidence="1">
    <location>
        <begin position="332"/>
        <end position="433"/>
    </location>
</feature>
<dbReference type="Proteomes" id="UP000601361">
    <property type="component" value="Unassembled WGS sequence"/>
</dbReference>
<keyword evidence="2" id="KW-0472">Membrane</keyword>
<protein>
    <recommendedName>
        <fullName evidence="4">TPM domain-containing protein</fullName>
    </recommendedName>
</protein>
<feature type="compositionally biased region" description="Low complexity" evidence="1">
    <location>
        <begin position="251"/>
        <end position="260"/>
    </location>
</feature>
<dbReference type="InterPro" id="IPR007621">
    <property type="entry name" value="TPM_dom"/>
</dbReference>